<dbReference type="Proteomes" id="UP000797356">
    <property type="component" value="Chromosome 12"/>
</dbReference>
<sequence>MAVTFDEKVKIGEVQDCNRYQIPQDWPYQEARRLFKEPIVSKEFPELKWTAPDEEGLVDFLVKENGFNHDRVIKEAPDKVAKETTGKKSKTGGRKKK</sequence>
<reference evidence="2" key="2">
    <citation type="submission" date="2019-07" db="EMBL/GenBank/DDBJ databases">
        <authorList>
            <person name="Yang Y."/>
            <person name="Bocs S."/>
            <person name="Baudouin L."/>
        </authorList>
    </citation>
    <scope>NUCLEOTIDE SEQUENCE</scope>
    <source>
        <tissue evidence="2">Spear leaf of Hainan Tall coconut</tissue>
    </source>
</reference>
<accession>A0A8K0IR34</accession>
<dbReference type="OrthoDB" id="1937206at2759"/>
<name>A0A8K0IR34_COCNU</name>
<proteinExistence type="predicted"/>
<dbReference type="InterPro" id="IPR036279">
    <property type="entry name" value="5-3_exonuclease_C_sf"/>
</dbReference>
<protein>
    <submittedName>
        <fullName evidence="2">Putative flap endonuclease 1-A</fullName>
    </submittedName>
</protein>
<reference evidence="2" key="1">
    <citation type="journal article" date="2017" name="Gigascience">
        <title>The genome draft of coconut (Cocos nucifera).</title>
        <authorList>
            <person name="Xiao Y."/>
            <person name="Xu P."/>
            <person name="Fan H."/>
            <person name="Baudouin L."/>
            <person name="Xia W."/>
            <person name="Bocs S."/>
            <person name="Xu J."/>
            <person name="Li Q."/>
            <person name="Guo A."/>
            <person name="Zhou L."/>
            <person name="Li J."/>
            <person name="Wu Y."/>
            <person name="Ma Z."/>
            <person name="Armero A."/>
            <person name="Issali A.E."/>
            <person name="Liu N."/>
            <person name="Peng M."/>
            <person name="Yang Y."/>
        </authorList>
    </citation>
    <scope>NUCLEOTIDE SEQUENCE</scope>
    <source>
        <tissue evidence="2">Spear leaf of Hainan Tall coconut</tissue>
    </source>
</reference>
<feature type="region of interest" description="Disordered" evidence="1">
    <location>
        <begin position="73"/>
        <end position="97"/>
    </location>
</feature>
<dbReference type="GO" id="GO:0004519">
    <property type="term" value="F:endonuclease activity"/>
    <property type="evidence" value="ECO:0007669"/>
    <property type="project" value="UniProtKB-KW"/>
</dbReference>
<dbReference type="AlphaFoldDB" id="A0A8K0IR34"/>
<evidence type="ECO:0000256" key="1">
    <source>
        <dbReference type="SAM" id="MobiDB-lite"/>
    </source>
</evidence>
<evidence type="ECO:0000313" key="2">
    <source>
        <dbReference type="EMBL" id="KAG1365036.1"/>
    </source>
</evidence>
<dbReference type="EMBL" id="CM017883">
    <property type="protein sequence ID" value="KAG1365036.1"/>
    <property type="molecule type" value="Genomic_DNA"/>
</dbReference>
<keyword evidence="3" id="KW-1185">Reference proteome</keyword>
<keyword evidence="2" id="KW-0378">Hydrolase</keyword>
<organism evidence="2 3">
    <name type="scientific">Cocos nucifera</name>
    <name type="common">Coconut palm</name>
    <dbReference type="NCBI Taxonomy" id="13894"/>
    <lineage>
        <taxon>Eukaryota</taxon>
        <taxon>Viridiplantae</taxon>
        <taxon>Streptophyta</taxon>
        <taxon>Embryophyta</taxon>
        <taxon>Tracheophyta</taxon>
        <taxon>Spermatophyta</taxon>
        <taxon>Magnoliopsida</taxon>
        <taxon>Liliopsida</taxon>
        <taxon>Arecaceae</taxon>
        <taxon>Arecoideae</taxon>
        <taxon>Cocoseae</taxon>
        <taxon>Attaleinae</taxon>
        <taxon>Cocos</taxon>
    </lineage>
</organism>
<feature type="compositionally biased region" description="Basic residues" evidence="1">
    <location>
        <begin position="87"/>
        <end position="97"/>
    </location>
</feature>
<evidence type="ECO:0000313" key="3">
    <source>
        <dbReference type="Proteomes" id="UP000797356"/>
    </source>
</evidence>
<keyword evidence="2" id="KW-0255">Endonuclease</keyword>
<comment type="caution">
    <text evidence="2">The sequence shown here is derived from an EMBL/GenBank/DDBJ whole genome shotgun (WGS) entry which is preliminary data.</text>
</comment>
<feature type="compositionally biased region" description="Basic and acidic residues" evidence="1">
    <location>
        <begin position="73"/>
        <end position="86"/>
    </location>
</feature>
<keyword evidence="2" id="KW-0540">Nuclease</keyword>
<gene>
    <name evidence="2" type="ORF">COCNU_12G000360</name>
</gene>
<dbReference type="SUPFAM" id="SSF47807">
    <property type="entry name" value="5' to 3' exonuclease, C-terminal subdomain"/>
    <property type="match status" value="1"/>
</dbReference>